<dbReference type="Gene3D" id="3.40.50.410">
    <property type="entry name" value="von Willebrand factor, type A domain"/>
    <property type="match status" value="1"/>
</dbReference>
<dbReference type="SUPFAM" id="SSF52129">
    <property type="entry name" value="Caspase-like"/>
    <property type="match status" value="1"/>
</dbReference>
<dbReference type="GO" id="GO:0004197">
    <property type="term" value="F:cysteine-type endopeptidase activity"/>
    <property type="evidence" value="ECO:0007669"/>
    <property type="project" value="InterPro"/>
</dbReference>
<gene>
    <name evidence="2" type="ORF">G5C51_24980</name>
</gene>
<dbReference type="SMART" id="SM00327">
    <property type="entry name" value="VWA"/>
    <property type="match status" value="1"/>
</dbReference>
<dbReference type="CDD" id="cd00198">
    <property type="entry name" value="vWFA"/>
    <property type="match status" value="1"/>
</dbReference>
<reference evidence="2 3" key="1">
    <citation type="submission" date="2020-02" db="EMBL/GenBank/DDBJ databases">
        <title>Whole-genome analyses of novel actinobacteria.</title>
        <authorList>
            <person name="Sahin N."/>
        </authorList>
    </citation>
    <scope>NUCLEOTIDE SEQUENCE [LARGE SCALE GENOMIC DNA]</scope>
    <source>
        <strain evidence="2 3">A7024</strain>
    </source>
</reference>
<evidence type="ECO:0000313" key="3">
    <source>
        <dbReference type="Proteomes" id="UP000481583"/>
    </source>
</evidence>
<dbReference type="GO" id="GO:0006508">
    <property type="term" value="P:proteolysis"/>
    <property type="evidence" value="ECO:0007669"/>
    <property type="project" value="InterPro"/>
</dbReference>
<dbReference type="NCBIfam" id="NF047832">
    <property type="entry name" value="caspase_w_EACC1"/>
    <property type="match status" value="1"/>
</dbReference>
<dbReference type="InterPro" id="IPR002035">
    <property type="entry name" value="VWF_A"/>
</dbReference>
<dbReference type="Proteomes" id="UP000481583">
    <property type="component" value="Unassembled WGS sequence"/>
</dbReference>
<dbReference type="AlphaFoldDB" id="A0A6G4U4I1"/>
<dbReference type="InterPro" id="IPR036465">
    <property type="entry name" value="vWFA_dom_sf"/>
</dbReference>
<name>A0A6G4U4I1_9ACTN</name>
<dbReference type="InterPro" id="IPR029030">
    <property type="entry name" value="Caspase-like_dom_sf"/>
</dbReference>
<comment type="caution">
    <text evidence="2">The sequence shown here is derived from an EMBL/GenBank/DDBJ whole genome shotgun (WGS) entry which is preliminary data.</text>
</comment>
<sequence length="858" mass="90929">MPYAATPAASRALLIGAGHFTHGADFERLDAAHRNIQVLRDALTAPQTGLLRPSGVRLLTDPPDRDTVLRAIDGAQKRSTDLLLVYYAGHGFHNLDTGELYLAVRESSLDRPGLTGLSVADLMAQLSTGRSRRVVLILDCCFSGNFPLDLLPDGRAVSLITSSGFNALVSPGEVAGAPSPFTAALAEVLREGVSPDEYVTVQSLGARLRELAEDKENTAQPFPYHPREISTSGGADTVLSLALGTTRVPVEQQLRRAARRAVGLVPPPRALWHPALPNRVLSVGMGLVLLAGGITGYLYATREDPCPPPLELRMATAPEEVAPMSELVEEFEKSGADHADNGRARDCRTARITVYGTGLDALGSAFAHAGDWGGGARGALADVGPQPDLWAAQSSAEVELIKGGLSGLGGQQRETFFSTARMAGDRPVLVLTDAARKRLGLKDTDGTVGTTDWPRLRAALKREDGERLRLLRPNPAVSGVGLGHALGMYARERVTDQPFTYSEGVLDDQAIRQLETEVISQARSVSDAGQALCELRTAARNGTGDEADAPAGALVTGRQAQLLIDGEPLGGQCPGGSPPAAPSDFQRYELRGVPRLDYPLVSVRWQAADRRARDAAIAAFRSWLKSPAGRGEVEAAGYERQATLGVDIGGTELDDRLDSFRAAHPDLRLTVLFDVSASMRERGRFEAAREAVEESLGRLGAKDRFALRTYPAGKDGGGTAEVTEGWREPGAGLGLERSALRPEGQRQADLLEAVREATEGGPEDGTQHAVLLVTDGDYLKGEPPRTSQLRALGRELHRRGIPVVVASMRPYGCADSKAAPHEPGALAHASGGACAALSGDLPAQLSRAVAALTEGKGR</sequence>
<dbReference type="RefSeq" id="WP_165240450.1">
    <property type="nucleotide sequence ID" value="NZ_JAAKZV010000127.1"/>
</dbReference>
<organism evidence="2 3">
    <name type="scientific">Streptomyces coryli</name>
    <dbReference type="NCBI Taxonomy" id="1128680"/>
    <lineage>
        <taxon>Bacteria</taxon>
        <taxon>Bacillati</taxon>
        <taxon>Actinomycetota</taxon>
        <taxon>Actinomycetes</taxon>
        <taxon>Kitasatosporales</taxon>
        <taxon>Streptomycetaceae</taxon>
        <taxon>Streptomyces</taxon>
    </lineage>
</organism>
<evidence type="ECO:0000259" key="1">
    <source>
        <dbReference type="SMART" id="SM00327"/>
    </source>
</evidence>
<dbReference type="Gene3D" id="3.40.50.1460">
    <property type="match status" value="1"/>
</dbReference>
<dbReference type="InterPro" id="IPR011600">
    <property type="entry name" value="Pept_C14_caspase"/>
</dbReference>
<accession>A0A6G4U4I1</accession>
<protein>
    <submittedName>
        <fullName evidence="2">Solute-binding protein</fullName>
    </submittedName>
</protein>
<keyword evidence="3" id="KW-1185">Reference proteome</keyword>
<dbReference type="EMBL" id="JAAKZV010000127">
    <property type="protein sequence ID" value="NGN67149.1"/>
    <property type="molecule type" value="Genomic_DNA"/>
</dbReference>
<dbReference type="SUPFAM" id="SSF53300">
    <property type="entry name" value="vWA-like"/>
    <property type="match status" value="1"/>
</dbReference>
<feature type="domain" description="VWFA" evidence="1">
    <location>
        <begin position="666"/>
        <end position="846"/>
    </location>
</feature>
<proteinExistence type="predicted"/>
<evidence type="ECO:0000313" key="2">
    <source>
        <dbReference type="EMBL" id="NGN67149.1"/>
    </source>
</evidence>
<dbReference type="Pfam" id="PF00656">
    <property type="entry name" value="Peptidase_C14"/>
    <property type="match status" value="1"/>
</dbReference>